<feature type="region of interest" description="Disordered" evidence="5">
    <location>
        <begin position="674"/>
        <end position="695"/>
    </location>
</feature>
<evidence type="ECO:0000256" key="2">
    <source>
        <dbReference type="ARBA" id="ARBA00022578"/>
    </source>
</evidence>
<evidence type="ECO:0000256" key="4">
    <source>
        <dbReference type="ARBA" id="ARBA00023172"/>
    </source>
</evidence>
<dbReference type="Pfam" id="PF13700">
    <property type="entry name" value="DUF4158"/>
    <property type="match status" value="1"/>
</dbReference>
<dbReference type="KEGG" id="azz:DEW08_20945"/>
<keyword evidence="6" id="KW-0812">Transmembrane</keyword>
<proteinExistence type="inferred from homology"/>
<gene>
    <name evidence="9" type="ORF">DEW08_20945</name>
</gene>
<evidence type="ECO:0000256" key="5">
    <source>
        <dbReference type="SAM" id="MobiDB-lite"/>
    </source>
</evidence>
<protein>
    <submittedName>
        <fullName evidence="9">Tn3 family transposase</fullName>
    </submittedName>
</protein>
<comment type="similarity">
    <text evidence="1">Belongs to the transposase 7 family.</text>
</comment>
<keyword evidence="4" id="KW-0233">DNA recombination</keyword>
<sequence length="991" mass="107287">MPRRRVLTDAQTTALFALPTSEADLIRHYTLGPGDLAAIATRRRPHNRLGFALQLCALRYPGRLVRPGELVPSAVVAFLAGQLDIDPGALADYAARAPTRYDQLDALHEAFGFRTFSRPDHRELSAWLVPVALATVSAATVAEALMAELRRRRVAAPGPTTVERMVATALLQAERHAAAKLGGALSPGQRAALDALLDNHQGTAVSSLAWARQPPGAPGHRSMARLVDQLRLLRQVGVAPTATDGVHADRVRQLAREGSRLTAQHLRALGPSRRHATLAVTVLDTMARLTDEGIGLFDRLVGRMFRRAERRASADLQANARSLNDKVRLLARLGDALIEARETGADAFAAVGTVIPWDRLAEVVGEAKGLTRGDGPDYLALAAANHALLRRVGPLFLDAFVFQGVAAVAGLLRAVAALRAFYAGSRRALPKDIPTGFIRRGWRAAVFRDGAIDGQAYELCLFAELRDRLRAGDVWVAGSRQYRAVEDQLIPVPLFSEMRAAGPLPVAVPDDAARYLRDRADLLETRLREVCEKAAQDRLVDVRLSGDTLRVSPLQAATPEEAERLADRVYARLPRVRVTDLLDEVDAWTGAADCFTHLRTGLPAGDRRVVLTAVLADATNLGLTRMAEACSVASYRQLAWTAGWHVSEDAYGRALARIVAAQQAQPLAAHFGAGTASSSDGQHFPLGGRGEVTGAVNPHKGSGPALSFYTHVSDRYAPYHTKAISVAEGEAAHVIDGLLYHGTEAGTAVHHVDGGGVSDHVFALCHFLGFRFAPRIPNLHDRRLYTMGPAAAWPTLAPFIAGRVDEALVRAHWDDLLRLATSVRTGTVPASLVLKRLGSYPRQNGLALALREVGRIERTLFTLEWLQDPALRRQATAELNKGESRNGLARAVCFHRLGRIRDRTPENQQHRAGGLNLVVAAIILWNTVYMGRAMDALRAGGERIPDKLLGHLAPLGWQHINLTGDYLWGADQIAGTSGYRPLRAPAELLAA</sequence>
<evidence type="ECO:0000256" key="3">
    <source>
        <dbReference type="ARBA" id="ARBA00023125"/>
    </source>
</evidence>
<dbReference type="GO" id="GO:0003677">
    <property type="term" value="F:DNA binding"/>
    <property type="evidence" value="ECO:0007669"/>
    <property type="project" value="UniProtKB-KW"/>
</dbReference>
<feature type="domain" description="DUF4158" evidence="8">
    <location>
        <begin position="7"/>
        <end position="169"/>
    </location>
</feature>
<evidence type="ECO:0000259" key="7">
    <source>
        <dbReference type="Pfam" id="PF01526"/>
    </source>
</evidence>
<dbReference type="InterPro" id="IPR002513">
    <property type="entry name" value="Tn3_Tnp_DDE_dom"/>
</dbReference>
<evidence type="ECO:0000313" key="10">
    <source>
        <dbReference type="Proteomes" id="UP000245629"/>
    </source>
</evidence>
<keyword evidence="2" id="KW-0815">Transposition</keyword>
<reference evidence="10" key="1">
    <citation type="submission" date="2018-05" db="EMBL/GenBank/DDBJ databases">
        <title>Azospirillum thermophila sp. nov., a novel isolated from hot spring.</title>
        <authorList>
            <person name="Zhao Z."/>
        </authorList>
    </citation>
    <scope>NUCLEOTIDE SEQUENCE [LARGE SCALE GENOMIC DNA]</scope>
    <source>
        <strain evidence="10">CFH 70021</strain>
    </source>
</reference>
<feature type="domain" description="Tn3 transposase DDE" evidence="7">
    <location>
        <begin position="580"/>
        <end position="966"/>
    </location>
</feature>
<dbReference type="GO" id="GO:0004803">
    <property type="term" value="F:transposase activity"/>
    <property type="evidence" value="ECO:0007669"/>
    <property type="project" value="InterPro"/>
</dbReference>
<dbReference type="Proteomes" id="UP000245629">
    <property type="component" value="Chromosome 4"/>
</dbReference>
<dbReference type="NCBIfam" id="NF033527">
    <property type="entry name" value="transpos_Tn3"/>
    <property type="match status" value="1"/>
</dbReference>
<evidence type="ECO:0000256" key="1">
    <source>
        <dbReference type="ARBA" id="ARBA00009402"/>
    </source>
</evidence>
<dbReference type="AlphaFoldDB" id="A0A2S2CVM6"/>
<dbReference type="Pfam" id="PF01526">
    <property type="entry name" value="DDE_Tnp_Tn3"/>
    <property type="match status" value="1"/>
</dbReference>
<dbReference type="EMBL" id="CP029355">
    <property type="protein sequence ID" value="AWK88574.1"/>
    <property type="molecule type" value="Genomic_DNA"/>
</dbReference>
<evidence type="ECO:0000313" key="9">
    <source>
        <dbReference type="EMBL" id="AWK88574.1"/>
    </source>
</evidence>
<feature type="transmembrane region" description="Helical" evidence="6">
    <location>
        <begin position="124"/>
        <end position="145"/>
    </location>
</feature>
<keyword evidence="6" id="KW-0472">Membrane</keyword>
<dbReference type="InterPro" id="IPR047653">
    <property type="entry name" value="Tn3-like_transpos"/>
</dbReference>
<name>A0A2S2CVM6_9PROT</name>
<evidence type="ECO:0000256" key="6">
    <source>
        <dbReference type="SAM" id="Phobius"/>
    </source>
</evidence>
<dbReference type="RefSeq" id="WP_109330994.1">
    <property type="nucleotide sequence ID" value="NZ_CP029355.1"/>
</dbReference>
<keyword evidence="6" id="KW-1133">Transmembrane helix</keyword>
<keyword evidence="3" id="KW-0238">DNA-binding</keyword>
<evidence type="ECO:0000259" key="8">
    <source>
        <dbReference type="Pfam" id="PF13700"/>
    </source>
</evidence>
<dbReference type="InterPro" id="IPR025296">
    <property type="entry name" value="DUF4158"/>
</dbReference>
<organism evidence="9 10">
    <name type="scientific">Azospirillum thermophilum</name>
    <dbReference type="NCBI Taxonomy" id="2202148"/>
    <lineage>
        <taxon>Bacteria</taxon>
        <taxon>Pseudomonadati</taxon>
        <taxon>Pseudomonadota</taxon>
        <taxon>Alphaproteobacteria</taxon>
        <taxon>Rhodospirillales</taxon>
        <taxon>Azospirillaceae</taxon>
        <taxon>Azospirillum</taxon>
    </lineage>
</organism>
<dbReference type="OrthoDB" id="7281829at2"/>
<keyword evidence="10" id="KW-1185">Reference proteome</keyword>
<dbReference type="GO" id="GO:0006313">
    <property type="term" value="P:DNA transposition"/>
    <property type="evidence" value="ECO:0007669"/>
    <property type="project" value="InterPro"/>
</dbReference>
<accession>A0A2S2CVM6</accession>